<name>A0ABV3FPT3_9NOCA</name>
<feature type="region of interest" description="Disordered" evidence="1">
    <location>
        <begin position="1"/>
        <end position="20"/>
    </location>
</feature>
<accession>A0ABV3FPT3</accession>
<dbReference type="RefSeq" id="WP_357781227.1">
    <property type="nucleotide sequence ID" value="NZ_JBFAKC010000003.1"/>
</dbReference>
<evidence type="ECO:0000313" key="2">
    <source>
        <dbReference type="EMBL" id="MEV0707429.1"/>
    </source>
</evidence>
<evidence type="ECO:0000256" key="1">
    <source>
        <dbReference type="SAM" id="MobiDB-lite"/>
    </source>
</evidence>
<dbReference type="Proteomes" id="UP001551695">
    <property type="component" value="Unassembled WGS sequence"/>
</dbReference>
<reference evidence="2 3" key="1">
    <citation type="submission" date="2024-06" db="EMBL/GenBank/DDBJ databases">
        <title>The Natural Products Discovery Center: Release of the First 8490 Sequenced Strains for Exploring Actinobacteria Biosynthetic Diversity.</title>
        <authorList>
            <person name="Kalkreuter E."/>
            <person name="Kautsar S.A."/>
            <person name="Yang D."/>
            <person name="Bader C.D."/>
            <person name="Teijaro C.N."/>
            <person name="Fluegel L."/>
            <person name="Davis C.M."/>
            <person name="Simpson J.R."/>
            <person name="Lauterbach L."/>
            <person name="Steele A.D."/>
            <person name="Gui C."/>
            <person name="Meng S."/>
            <person name="Li G."/>
            <person name="Viehrig K."/>
            <person name="Ye F."/>
            <person name="Su P."/>
            <person name="Kiefer A.F."/>
            <person name="Nichols A."/>
            <person name="Cepeda A.J."/>
            <person name="Yan W."/>
            <person name="Fan B."/>
            <person name="Jiang Y."/>
            <person name="Adhikari A."/>
            <person name="Zheng C.-J."/>
            <person name="Schuster L."/>
            <person name="Cowan T.M."/>
            <person name="Smanski M.J."/>
            <person name="Chevrette M.G."/>
            <person name="De Carvalho L.P.S."/>
            <person name="Shen B."/>
        </authorList>
    </citation>
    <scope>NUCLEOTIDE SEQUENCE [LARGE SCALE GENOMIC DNA]</scope>
    <source>
        <strain evidence="2 3">NPDC050403</strain>
    </source>
</reference>
<sequence>MIDSNHHFEPPGAPMESRDTADTLDFATPAAWESWLANNHASSTGVWLKIAKKNSGSTTITITEALDGALCYGWIDSNRRSLDSSHYLQRYSPRRPKSPWSQVNVTKAETLIAAGRMRSPGFAAIAAAESDGRWSSAYEPQRTATTPPDLAAALSENPTARTRFTNLDRTTRYALYLRLMKSTPTTRPTQLNRILTELSQ</sequence>
<protein>
    <submittedName>
        <fullName evidence="2">YdeI/OmpD-associated family protein</fullName>
    </submittedName>
</protein>
<gene>
    <name evidence="2" type="ORF">AB0I48_07705</name>
</gene>
<dbReference type="EMBL" id="JBFAKC010000003">
    <property type="protein sequence ID" value="MEV0707429.1"/>
    <property type="molecule type" value="Genomic_DNA"/>
</dbReference>
<organism evidence="2 3">
    <name type="scientific">Nocardia aurea</name>
    <dbReference type="NCBI Taxonomy" id="2144174"/>
    <lineage>
        <taxon>Bacteria</taxon>
        <taxon>Bacillati</taxon>
        <taxon>Actinomycetota</taxon>
        <taxon>Actinomycetes</taxon>
        <taxon>Mycobacteriales</taxon>
        <taxon>Nocardiaceae</taxon>
        <taxon>Nocardia</taxon>
    </lineage>
</organism>
<proteinExistence type="predicted"/>
<evidence type="ECO:0000313" key="3">
    <source>
        <dbReference type="Proteomes" id="UP001551695"/>
    </source>
</evidence>
<comment type="caution">
    <text evidence="2">The sequence shown here is derived from an EMBL/GenBank/DDBJ whole genome shotgun (WGS) entry which is preliminary data.</text>
</comment>
<keyword evidence="3" id="KW-1185">Reference proteome</keyword>
<dbReference type="Pfam" id="PF13376">
    <property type="entry name" value="OmdA"/>
    <property type="match status" value="1"/>
</dbReference>